<feature type="compositionally biased region" description="Basic and acidic residues" evidence="1">
    <location>
        <begin position="122"/>
        <end position="133"/>
    </location>
</feature>
<comment type="caution">
    <text evidence="3">The sequence shown here is derived from an EMBL/GenBank/DDBJ whole genome shotgun (WGS) entry which is preliminary data.</text>
</comment>
<gene>
    <name evidence="3" type="ORF">F8O02_07955</name>
</gene>
<proteinExistence type="predicted"/>
<keyword evidence="2" id="KW-0472">Membrane</keyword>
<keyword evidence="2" id="KW-1133">Transmembrane helix</keyword>
<dbReference type="Proteomes" id="UP000481339">
    <property type="component" value="Unassembled WGS sequence"/>
</dbReference>
<evidence type="ECO:0000256" key="1">
    <source>
        <dbReference type="SAM" id="MobiDB-lite"/>
    </source>
</evidence>
<name>A0A7C8BTM7_9MICO</name>
<feature type="region of interest" description="Disordered" evidence="1">
    <location>
        <begin position="107"/>
        <end position="155"/>
    </location>
</feature>
<evidence type="ECO:0000256" key="2">
    <source>
        <dbReference type="SAM" id="Phobius"/>
    </source>
</evidence>
<organism evidence="3 4">
    <name type="scientific">Pseudoclavibacter caeni</name>
    <dbReference type="NCBI Taxonomy" id="908846"/>
    <lineage>
        <taxon>Bacteria</taxon>
        <taxon>Bacillati</taxon>
        <taxon>Actinomycetota</taxon>
        <taxon>Actinomycetes</taxon>
        <taxon>Micrococcales</taxon>
        <taxon>Microbacteriaceae</taxon>
        <taxon>Pseudoclavibacter</taxon>
    </lineage>
</organism>
<dbReference type="EMBL" id="WBKA01000006">
    <property type="protein sequence ID" value="KAB1631538.1"/>
    <property type="molecule type" value="Genomic_DNA"/>
</dbReference>
<keyword evidence="4" id="KW-1185">Reference proteome</keyword>
<evidence type="ECO:0000313" key="3">
    <source>
        <dbReference type="EMBL" id="KAB1631538.1"/>
    </source>
</evidence>
<evidence type="ECO:0000313" key="4">
    <source>
        <dbReference type="Proteomes" id="UP000481339"/>
    </source>
</evidence>
<feature type="compositionally biased region" description="Basic and acidic residues" evidence="1">
    <location>
        <begin position="144"/>
        <end position="155"/>
    </location>
</feature>
<protein>
    <submittedName>
        <fullName evidence="3">Uncharacterized protein</fullName>
    </submittedName>
</protein>
<dbReference type="RefSeq" id="WP_158036709.1">
    <property type="nucleotide sequence ID" value="NZ_BAAAZV010000002.1"/>
</dbReference>
<reference evidence="3 4" key="1">
    <citation type="submission" date="2019-09" db="EMBL/GenBank/DDBJ databases">
        <title>Phylogeny of genus Pseudoclavibacter and closely related genus.</title>
        <authorList>
            <person name="Li Y."/>
        </authorList>
    </citation>
    <scope>NUCLEOTIDE SEQUENCE [LARGE SCALE GENOMIC DNA]</scope>
    <source>
        <strain evidence="3 4">JCM 16921</strain>
    </source>
</reference>
<keyword evidence="2" id="KW-0812">Transmembrane</keyword>
<feature type="transmembrane region" description="Helical" evidence="2">
    <location>
        <begin position="21"/>
        <end position="42"/>
    </location>
</feature>
<feature type="transmembrane region" description="Helical" evidence="2">
    <location>
        <begin position="62"/>
        <end position="84"/>
    </location>
</feature>
<accession>A0A7C8BTM7</accession>
<sequence>MTRQTEQVRVRLRRAPKLLPFAVFGAVLGVVAAAVWSLVAMAQPADDAQSQTTRQLSPMQAFGLLAVVLALAGVAVMLVIALVIDRVSARRARLVDAVHERVTPVAPADRATATAEGGAGREAAHGETLETRGVRGPRAVAPERIQDARSDRDVR</sequence>
<dbReference type="AlphaFoldDB" id="A0A7C8BTM7"/>